<dbReference type="InterPro" id="IPR012341">
    <property type="entry name" value="6hp_glycosidase-like_sf"/>
</dbReference>
<dbReference type="PANTHER" id="PTHR37469">
    <property type="entry name" value="CELLOBIONIC ACID PHOSPHORYLASE-RELATED"/>
    <property type="match status" value="1"/>
</dbReference>
<organism evidence="4 5">
    <name type="scientific">Undibacterium arcticum</name>
    <dbReference type="NCBI Taxonomy" id="1762892"/>
    <lineage>
        <taxon>Bacteria</taxon>
        <taxon>Pseudomonadati</taxon>
        <taxon>Pseudomonadota</taxon>
        <taxon>Betaproteobacteria</taxon>
        <taxon>Burkholderiales</taxon>
        <taxon>Oxalobacteraceae</taxon>
        <taxon>Undibacterium</taxon>
    </lineage>
</organism>
<evidence type="ECO:0000256" key="2">
    <source>
        <dbReference type="ARBA" id="ARBA00022679"/>
    </source>
</evidence>
<keyword evidence="2" id="KW-0808">Transferase</keyword>
<gene>
    <name evidence="4" type="ORF">ACFOFO_21625</name>
</gene>
<comment type="caution">
    <text evidence="4">The sequence shown here is derived from an EMBL/GenBank/DDBJ whole genome shotgun (WGS) entry which is preliminary data.</text>
</comment>
<feature type="domain" description="Glycosyl hydrolase 94 catalytic" evidence="3">
    <location>
        <begin position="2"/>
        <end position="84"/>
    </location>
</feature>
<evidence type="ECO:0000256" key="1">
    <source>
        <dbReference type="ARBA" id="ARBA00022676"/>
    </source>
</evidence>
<keyword evidence="4" id="KW-0378">Hydrolase</keyword>
<name>A0ABV7F6D1_9BURK</name>
<dbReference type="GO" id="GO:0016787">
    <property type="term" value="F:hydrolase activity"/>
    <property type="evidence" value="ECO:0007669"/>
    <property type="project" value="UniProtKB-KW"/>
</dbReference>
<accession>A0ABV7F6D1</accession>
<dbReference type="InterPro" id="IPR033432">
    <property type="entry name" value="GH94_catalytic"/>
</dbReference>
<evidence type="ECO:0000313" key="5">
    <source>
        <dbReference type="Proteomes" id="UP001595530"/>
    </source>
</evidence>
<dbReference type="PANTHER" id="PTHR37469:SF2">
    <property type="entry name" value="CELLOBIONIC ACID PHOSPHORYLASE"/>
    <property type="match status" value="1"/>
</dbReference>
<keyword evidence="1" id="KW-0328">Glycosyltransferase</keyword>
<dbReference type="InterPro" id="IPR052047">
    <property type="entry name" value="GH94_Enzymes"/>
</dbReference>
<dbReference type="EMBL" id="JBHRTP010000081">
    <property type="protein sequence ID" value="MFC3110527.1"/>
    <property type="molecule type" value="Genomic_DNA"/>
</dbReference>
<dbReference type="InterPro" id="IPR008928">
    <property type="entry name" value="6-hairpin_glycosidase_sf"/>
</dbReference>
<dbReference type="RefSeq" id="WP_390329451.1">
    <property type="nucleotide sequence ID" value="NZ_JBHRTP010000081.1"/>
</dbReference>
<evidence type="ECO:0000259" key="3">
    <source>
        <dbReference type="Pfam" id="PF17167"/>
    </source>
</evidence>
<evidence type="ECO:0000313" key="4">
    <source>
        <dbReference type="EMBL" id="MFC3110527.1"/>
    </source>
</evidence>
<dbReference type="Pfam" id="PF17167">
    <property type="entry name" value="Glyco_hydro_94"/>
    <property type="match status" value="1"/>
</dbReference>
<proteinExistence type="predicted"/>
<dbReference type="SUPFAM" id="SSF48208">
    <property type="entry name" value="Six-hairpin glycosidases"/>
    <property type="match status" value="1"/>
</dbReference>
<reference evidence="5" key="1">
    <citation type="journal article" date="2019" name="Int. J. Syst. Evol. Microbiol.">
        <title>The Global Catalogue of Microorganisms (GCM) 10K type strain sequencing project: providing services to taxonomists for standard genome sequencing and annotation.</title>
        <authorList>
            <consortium name="The Broad Institute Genomics Platform"/>
            <consortium name="The Broad Institute Genome Sequencing Center for Infectious Disease"/>
            <person name="Wu L."/>
            <person name="Ma J."/>
        </authorList>
    </citation>
    <scope>NUCLEOTIDE SEQUENCE [LARGE SCALE GENOMIC DNA]</scope>
    <source>
        <strain evidence="5">KCTC 42986</strain>
    </source>
</reference>
<dbReference type="Proteomes" id="UP001595530">
    <property type="component" value="Unassembled WGS sequence"/>
</dbReference>
<sequence>MQILACRLWGRTAFYQASGAFGFRDQLQDVRSLVHAAPALVREHLLRCASRQFPEGDVQHWWHPPAGRGVRTHCSDDYLWLPLARAMRSARAKQWTLSTGNSCAARGH</sequence>
<keyword evidence="5" id="KW-1185">Reference proteome</keyword>
<dbReference type="Gene3D" id="1.50.10.10">
    <property type="match status" value="1"/>
</dbReference>
<protein>
    <submittedName>
        <fullName evidence="4">GH36-type glycosyl hydrolase domain-containing protein</fullName>
    </submittedName>
</protein>